<dbReference type="EMBL" id="JBBCAQ010000008">
    <property type="protein sequence ID" value="KAK7602605.1"/>
    <property type="molecule type" value="Genomic_DNA"/>
</dbReference>
<protein>
    <submittedName>
        <fullName evidence="1">Uncharacterized protein</fullName>
    </submittedName>
</protein>
<gene>
    <name evidence="1" type="ORF">V9T40_008194</name>
</gene>
<accession>A0AAN9TTS4</accession>
<proteinExistence type="predicted"/>
<evidence type="ECO:0000313" key="1">
    <source>
        <dbReference type="EMBL" id="KAK7602605.1"/>
    </source>
</evidence>
<sequence>MLQKVNVRRAAQSAAARVQETPMDFSRGARQDVVREQIKRHLNLAIPNIVAIARNQNPILQANVAVEKPVVEPNVVAENVVAQEQPIVMIEEQPNLEAELQQEVVMDVEEYDKDDTTESENDKGVNFINLVSIVDPEIVKSQKRKNKSILRKSNGFAKRFVNNKANPNHCKSVLSRIAQSKKVRSCSKSKQDEIYTQIFENNKSKSNLSNFKIGKKGDFRMNEVKNNKDQSVNRSGTLKIIETIDVNSIKPGHYDENKIENAIYDRAIDEMENAANGPENIYNWAEQVLAEEIAQNAQLQPPIIEQNFQMDPILEPIAPLYPNNTHFGWEALQRVEKWFGDASYIISSRTNAIPNVNCVLDGAPFVFFGLKREYRLTMFPFVDNLADPLVTTAYLVPHVGHTPDFTLEHIIIGSEFLERHIHSINPGLMEVTFRNTMGHLIQPRSPSPEPFEANDRSCSPIPEEMGEEGVITKSDPSKTGSVIANPAREVRRQPSAEIEEIGNDLLNGDSPAIDFGRYQMESCLLDSGNERERIKEGYRHLTIGELKVKLASKSRRGKRACQHFHELEEAVLFLRASCRYLKKFETKESVLEELIASHERLHRRQIGLSDYRFGVSSDSLDAQTARGVYGA</sequence>
<comment type="caution">
    <text evidence="1">The sequence shown here is derived from an EMBL/GenBank/DDBJ whole genome shotgun (WGS) entry which is preliminary data.</text>
</comment>
<evidence type="ECO:0000313" key="2">
    <source>
        <dbReference type="Proteomes" id="UP001367676"/>
    </source>
</evidence>
<name>A0AAN9TTS4_9HEMI</name>
<dbReference type="AlphaFoldDB" id="A0AAN9TTS4"/>
<dbReference type="Proteomes" id="UP001367676">
    <property type="component" value="Unassembled WGS sequence"/>
</dbReference>
<keyword evidence="2" id="KW-1185">Reference proteome</keyword>
<reference evidence="1 2" key="1">
    <citation type="submission" date="2024-03" db="EMBL/GenBank/DDBJ databases">
        <title>Adaptation during the transition from Ophiocordyceps entomopathogen to insect associate is accompanied by gene loss and intensified selection.</title>
        <authorList>
            <person name="Ward C.M."/>
            <person name="Onetto C.A."/>
            <person name="Borneman A.R."/>
        </authorList>
    </citation>
    <scope>NUCLEOTIDE SEQUENCE [LARGE SCALE GENOMIC DNA]</scope>
    <source>
        <strain evidence="1">AWRI1</strain>
        <tissue evidence="1">Single Adult Female</tissue>
    </source>
</reference>
<organism evidence="1 2">
    <name type="scientific">Parthenolecanium corni</name>
    <dbReference type="NCBI Taxonomy" id="536013"/>
    <lineage>
        <taxon>Eukaryota</taxon>
        <taxon>Metazoa</taxon>
        <taxon>Ecdysozoa</taxon>
        <taxon>Arthropoda</taxon>
        <taxon>Hexapoda</taxon>
        <taxon>Insecta</taxon>
        <taxon>Pterygota</taxon>
        <taxon>Neoptera</taxon>
        <taxon>Paraneoptera</taxon>
        <taxon>Hemiptera</taxon>
        <taxon>Sternorrhyncha</taxon>
        <taxon>Coccoidea</taxon>
        <taxon>Coccidae</taxon>
        <taxon>Parthenolecanium</taxon>
    </lineage>
</organism>